<gene>
    <name evidence="2" type="ORF">Tcan_11843</name>
</gene>
<keyword evidence="3" id="KW-1185">Reference proteome</keyword>
<keyword evidence="1" id="KW-1133">Transmembrane helix</keyword>
<feature type="transmembrane region" description="Helical" evidence="1">
    <location>
        <begin position="145"/>
        <end position="172"/>
    </location>
</feature>
<evidence type="ECO:0000313" key="3">
    <source>
        <dbReference type="Proteomes" id="UP000031036"/>
    </source>
</evidence>
<proteinExistence type="predicted"/>
<dbReference type="EMBL" id="JPKZ01000231">
    <property type="protein sequence ID" value="KHN88436.1"/>
    <property type="molecule type" value="Genomic_DNA"/>
</dbReference>
<keyword evidence="1" id="KW-0812">Transmembrane</keyword>
<dbReference type="Proteomes" id="UP000031036">
    <property type="component" value="Unassembled WGS sequence"/>
</dbReference>
<name>A0A0B2VY09_TOXCA</name>
<evidence type="ECO:0000256" key="1">
    <source>
        <dbReference type="SAM" id="Phobius"/>
    </source>
</evidence>
<comment type="caution">
    <text evidence="2">The sequence shown here is derived from an EMBL/GenBank/DDBJ whole genome shotgun (WGS) entry which is preliminary data.</text>
</comment>
<evidence type="ECO:0008006" key="4">
    <source>
        <dbReference type="Google" id="ProtNLM"/>
    </source>
</evidence>
<dbReference type="OrthoDB" id="5814332at2759"/>
<dbReference type="AlphaFoldDB" id="A0A0B2VY09"/>
<sequence>GERYCSVDGVFILLLFDAILLLNIPAELFRFKGICWERNVETEGFHILNEMNSTLVFEFKPNAAQSSNTTVSGGFGCINVALDAFFSTHVVLDRIDGLQFGMRNEILTIALEVFSAFAINIWYTWLLYWRRTPKTITANNLVPPLIIIAGKTCSFTALSSVFWIIITLCYRWPLIWKRRGWQPPLAPINDSRLLATVSIGVVLNWIIFFVLHNSFSRNGNGIAIPMMASKEEDKHK</sequence>
<feature type="transmembrane region" description="Helical" evidence="1">
    <location>
        <begin position="193"/>
        <end position="211"/>
    </location>
</feature>
<feature type="transmembrane region" description="Helical" evidence="1">
    <location>
        <begin position="106"/>
        <end position="125"/>
    </location>
</feature>
<protein>
    <recommendedName>
        <fullName evidence="4">Transmembrane protein</fullName>
    </recommendedName>
</protein>
<keyword evidence="1" id="KW-0472">Membrane</keyword>
<feature type="non-terminal residue" evidence="2">
    <location>
        <position position="1"/>
    </location>
</feature>
<evidence type="ECO:0000313" key="2">
    <source>
        <dbReference type="EMBL" id="KHN88436.1"/>
    </source>
</evidence>
<accession>A0A0B2VY09</accession>
<dbReference type="OMA" id="IAILINW"/>
<organism evidence="2 3">
    <name type="scientific">Toxocara canis</name>
    <name type="common">Canine roundworm</name>
    <dbReference type="NCBI Taxonomy" id="6265"/>
    <lineage>
        <taxon>Eukaryota</taxon>
        <taxon>Metazoa</taxon>
        <taxon>Ecdysozoa</taxon>
        <taxon>Nematoda</taxon>
        <taxon>Chromadorea</taxon>
        <taxon>Rhabditida</taxon>
        <taxon>Spirurina</taxon>
        <taxon>Ascaridomorpha</taxon>
        <taxon>Ascaridoidea</taxon>
        <taxon>Toxocaridae</taxon>
        <taxon>Toxocara</taxon>
    </lineage>
</organism>
<reference evidence="2 3" key="1">
    <citation type="submission" date="2014-11" db="EMBL/GenBank/DDBJ databases">
        <title>Genetic blueprint of the zoonotic pathogen Toxocara canis.</title>
        <authorList>
            <person name="Zhu X.-Q."/>
            <person name="Korhonen P.K."/>
            <person name="Cai H."/>
            <person name="Young N.D."/>
            <person name="Nejsum P."/>
            <person name="von Samson-Himmelstjerna G."/>
            <person name="Boag P.R."/>
            <person name="Tan P."/>
            <person name="Li Q."/>
            <person name="Min J."/>
            <person name="Yang Y."/>
            <person name="Wang X."/>
            <person name="Fang X."/>
            <person name="Hall R.S."/>
            <person name="Hofmann A."/>
            <person name="Sternberg P.W."/>
            <person name="Jex A.R."/>
            <person name="Gasser R.B."/>
        </authorList>
    </citation>
    <scope>NUCLEOTIDE SEQUENCE [LARGE SCALE GENOMIC DNA]</scope>
    <source>
        <strain evidence="2">PN_DK_2014</strain>
    </source>
</reference>
<feature type="transmembrane region" description="Helical" evidence="1">
    <location>
        <begin position="6"/>
        <end position="24"/>
    </location>
</feature>